<gene>
    <name evidence="3" type="ORF">H6G59_02075</name>
</gene>
<name>A0ABR8FAB3_9NOST</name>
<dbReference type="Proteomes" id="UP000640531">
    <property type="component" value="Unassembled WGS sequence"/>
</dbReference>
<accession>A0ABR8FAB3</accession>
<evidence type="ECO:0000259" key="1">
    <source>
        <dbReference type="Pfam" id="PF00535"/>
    </source>
</evidence>
<evidence type="ECO:0000313" key="3">
    <source>
        <dbReference type="EMBL" id="MBD2566699.1"/>
    </source>
</evidence>
<dbReference type="Pfam" id="PF13524">
    <property type="entry name" value="Glyco_trans_1_2"/>
    <property type="match status" value="1"/>
</dbReference>
<feature type="domain" description="Glycosyltransferase 2-like" evidence="1">
    <location>
        <begin position="344"/>
        <end position="472"/>
    </location>
</feature>
<proteinExistence type="predicted"/>
<feature type="domain" description="Spore protein YkvP/CgeB glycosyl transferase-like" evidence="2">
    <location>
        <begin position="159"/>
        <end position="299"/>
    </location>
</feature>
<organism evidence="3 4">
    <name type="scientific">Anabaena lutea FACHB-196</name>
    <dbReference type="NCBI Taxonomy" id="2692881"/>
    <lineage>
        <taxon>Bacteria</taxon>
        <taxon>Bacillati</taxon>
        <taxon>Cyanobacteriota</taxon>
        <taxon>Cyanophyceae</taxon>
        <taxon>Nostocales</taxon>
        <taxon>Nostocaceae</taxon>
        <taxon>Anabaena</taxon>
    </lineage>
</organism>
<sequence>MRIAIYNEFFGENFAETELAERICLAANNLGWESIEVASSIEIKKFNPDFVLVLHFKTPKLTGFPTYGCMWNPPDFFDQYETAIKREKAKENILSYDAYLSSSVQINTWLKDILFGTNKKFFIAPFYTSCHQTQYQMPSLDNPHLVYIGTNWDGTRFQELFQHLDTKDYMEIYGPQKAWKHLKHSYKGLLPFDGTSVLNTLNKAGLGLCLHKEEHRRSSIPSMRIFEIVASGAVAICEQHPFIKESFGDSVFYISSDLSPIEKVNQISRYVRWIQNNQKDALAMSAEAHKIFTEKYSFENLLLGIVQHHKKLIREKGFFTTFNNTKRASDKSVEIIVRVGDRDASMVKRCLDSIASQVYNNIGVIIVKYKQLDYLDSLLKDYEGKFPIKTIETEFSGFRSSQMIAGINAVDAEYFGFLDDDDSIHPNHVYSLVSLLEKSNEIGVAYSGSIRVWESNKSDFSQINKHNLLQETSELAYFEPFDINKLLIFNNFITSNSFIARSSLIDEDLKNDPELRVAEDMFLLLNLCRKTKFIFTYEATCEFYWRSTKAENSTFEGNDLWEESIKRIRHMFWKKSFPSSRFILSPVDINSSFTQANSNIDDLEELQFQLQYTLNVIEAIKTSKFWKLRNAWFQLKKALKIPMDDQLL</sequence>
<dbReference type="InterPro" id="IPR001173">
    <property type="entry name" value="Glyco_trans_2-like"/>
</dbReference>
<reference evidence="3 4" key="1">
    <citation type="journal article" date="2020" name="ISME J.">
        <title>Comparative genomics reveals insights into cyanobacterial evolution and habitat adaptation.</title>
        <authorList>
            <person name="Chen M.Y."/>
            <person name="Teng W.K."/>
            <person name="Zhao L."/>
            <person name="Hu C.X."/>
            <person name="Zhou Y.K."/>
            <person name="Han B.P."/>
            <person name="Song L.R."/>
            <person name="Shu W.S."/>
        </authorList>
    </citation>
    <scope>NUCLEOTIDE SEQUENCE [LARGE SCALE GENOMIC DNA]</scope>
    <source>
        <strain evidence="3 4">FACHB-196</strain>
    </source>
</reference>
<dbReference type="RefSeq" id="WP_190711509.1">
    <property type="nucleotide sequence ID" value="NZ_JACJST010000001.1"/>
</dbReference>
<dbReference type="SUPFAM" id="SSF53448">
    <property type="entry name" value="Nucleotide-diphospho-sugar transferases"/>
    <property type="match status" value="1"/>
</dbReference>
<dbReference type="Pfam" id="PF00535">
    <property type="entry name" value="Glycos_transf_2"/>
    <property type="match status" value="1"/>
</dbReference>
<dbReference type="EMBL" id="JACJST010000001">
    <property type="protein sequence ID" value="MBD2566699.1"/>
    <property type="molecule type" value="Genomic_DNA"/>
</dbReference>
<dbReference type="CDD" id="cd00761">
    <property type="entry name" value="Glyco_tranf_GTA_type"/>
    <property type="match status" value="1"/>
</dbReference>
<protein>
    <submittedName>
        <fullName evidence="3">Glycosyltransferase family 2 protein</fullName>
    </submittedName>
</protein>
<evidence type="ECO:0000313" key="4">
    <source>
        <dbReference type="Proteomes" id="UP000640531"/>
    </source>
</evidence>
<dbReference type="InterPro" id="IPR055259">
    <property type="entry name" value="YkvP/CgeB_Glyco_trans-like"/>
</dbReference>
<comment type="caution">
    <text evidence="3">The sequence shown here is derived from an EMBL/GenBank/DDBJ whole genome shotgun (WGS) entry which is preliminary data.</text>
</comment>
<dbReference type="InterPro" id="IPR029044">
    <property type="entry name" value="Nucleotide-diphossugar_trans"/>
</dbReference>
<dbReference type="Gene3D" id="3.90.550.10">
    <property type="entry name" value="Spore Coat Polysaccharide Biosynthesis Protein SpsA, Chain A"/>
    <property type="match status" value="1"/>
</dbReference>
<keyword evidence="4" id="KW-1185">Reference proteome</keyword>
<evidence type="ECO:0000259" key="2">
    <source>
        <dbReference type="Pfam" id="PF13524"/>
    </source>
</evidence>